<protein>
    <recommendedName>
        <fullName evidence="3">Secreted protein</fullName>
    </recommendedName>
</protein>
<accession>A0ABW3XPS0</accession>
<name>A0ABW3XPS0_9ACTN</name>
<dbReference type="Proteomes" id="UP001597058">
    <property type="component" value="Unassembled WGS sequence"/>
</dbReference>
<proteinExistence type="predicted"/>
<evidence type="ECO:0008006" key="3">
    <source>
        <dbReference type="Google" id="ProtNLM"/>
    </source>
</evidence>
<reference evidence="2" key="1">
    <citation type="journal article" date="2019" name="Int. J. Syst. Evol. Microbiol.">
        <title>The Global Catalogue of Microorganisms (GCM) 10K type strain sequencing project: providing services to taxonomists for standard genome sequencing and annotation.</title>
        <authorList>
            <consortium name="The Broad Institute Genomics Platform"/>
            <consortium name="The Broad Institute Genome Sequencing Center for Infectious Disease"/>
            <person name="Wu L."/>
            <person name="Ma J."/>
        </authorList>
    </citation>
    <scope>NUCLEOTIDE SEQUENCE [LARGE SCALE GENOMIC DNA]</scope>
    <source>
        <strain evidence="2">CGMCC 4.7020</strain>
    </source>
</reference>
<comment type="caution">
    <text evidence="1">The sequence shown here is derived from an EMBL/GenBank/DDBJ whole genome shotgun (WGS) entry which is preliminary data.</text>
</comment>
<evidence type="ECO:0000313" key="1">
    <source>
        <dbReference type="EMBL" id="MFD1311340.1"/>
    </source>
</evidence>
<sequence>MLANSLKPLNPRPYGALTWLLLGFVVVLCAHHLCTGLGVPVPAATSTPNVAPLALRAADSSRLVIHARTDTAIVAAFTAAA</sequence>
<dbReference type="RefSeq" id="WP_381243138.1">
    <property type="nucleotide sequence ID" value="NZ_JBHSKH010000151.1"/>
</dbReference>
<keyword evidence="2" id="KW-1185">Reference proteome</keyword>
<gene>
    <name evidence="1" type="ORF">ACFQ5X_36705</name>
</gene>
<organism evidence="1 2">
    <name type="scientific">Streptomyces kaempferi</name>
    <dbReference type="NCBI Taxonomy" id="333725"/>
    <lineage>
        <taxon>Bacteria</taxon>
        <taxon>Bacillati</taxon>
        <taxon>Actinomycetota</taxon>
        <taxon>Actinomycetes</taxon>
        <taxon>Kitasatosporales</taxon>
        <taxon>Streptomycetaceae</taxon>
        <taxon>Streptomyces</taxon>
    </lineage>
</organism>
<evidence type="ECO:0000313" key="2">
    <source>
        <dbReference type="Proteomes" id="UP001597058"/>
    </source>
</evidence>
<dbReference type="EMBL" id="JBHTMM010000075">
    <property type="protein sequence ID" value="MFD1311340.1"/>
    <property type="molecule type" value="Genomic_DNA"/>
</dbReference>